<keyword evidence="4" id="KW-1185">Reference proteome</keyword>
<feature type="transmembrane region" description="Helical" evidence="1">
    <location>
        <begin position="72"/>
        <end position="88"/>
    </location>
</feature>
<dbReference type="EMBL" id="CP012040">
    <property type="protein sequence ID" value="AKP54072.1"/>
    <property type="molecule type" value="Genomic_DNA"/>
</dbReference>
<keyword evidence="1" id="KW-0472">Membrane</keyword>
<dbReference type="Proteomes" id="UP000036520">
    <property type="component" value="Chromosome"/>
</dbReference>
<dbReference type="OrthoDB" id="594443at2"/>
<keyword evidence="1" id="KW-1133">Transmembrane helix</keyword>
<dbReference type="PATRIC" id="fig|320787.5.peg.5195"/>
<dbReference type="RefSeq" id="WP_048644098.1">
    <property type="nucleotide sequence ID" value="NZ_CP012040.1"/>
</dbReference>
<dbReference type="AlphaFoldDB" id="A0A0H4Q0C4"/>
<keyword evidence="1" id="KW-0812">Transmembrane</keyword>
<reference evidence="3 4" key="1">
    <citation type="submission" date="2015-07" db="EMBL/GenBank/DDBJ databases">
        <authorList>
            <person name="Kim K.M."/>
        </authorList>
    </citation>
    <scope>NUCLEOTIDE SEQUENCE [LARGE SCALE GENOMIC DNA]</scope>
    <source>
        <strain evidence="3 4">KCTC 12363</strain>
    </source>
</reference>
<feature type="transmembrane region" description="Helical" evidence="1">
    <location>
        <begin position="6"/>
        <end position="27"/>
    </location>
</feature>
<dbReference type="KEGG" id="camu:CA2015_4747"/>
<name>A0A0H4Q0C4_9BACT</name>
<dbReference type="Pfam" id="PF13386">
    <property type="entry name" value="DsbD_2"/>
    <property type="match status" value="1"/>
</dbReference>
<evidence type="ECO:0000313" key="4">
    <source>
        <dbReference type="Proteomes" id="UP000036520"/>
    </source>
</evidence>
<feature type="transmembrane region" description="Helical" evidence="1">
    <location>
        <begin position="47"/>
        <end position="66"/>
    </location>
</feature>
<dbReference type="PANTHER" id="PTHR42208">
    <property type="entry name" value="HEAVY METAL TRANSPORTER-RELATED"/>
    <property type="match status" value="1"/>
</dbReference>
<dbReference type="InterPro" id="IPR039447">
    <property type="entry name" value="UreH-like_TM_dom"/>
</dbReference>
<dbReference type="PANTHER" id="PTHR42208:SF1">
    <property type="entry name" value="HEAVY METAL TRANSPORTER"/>
    <property type="match status" value="1"/>
</dbReference>
<sequence length="237" mass="26002">MIWTAFIWGILGSFHCIGMCGPIALALAGKDRNKYLLNKLLYNSGRAVTYSLLGGLVGMVGFSLSLAGIQQWVSIVLGLMIIVLAFFYKESEKWITNSTLSSSLIKLKSQLGKSIKRGGRKAFFITGVFNGFLPCGMVYMALVASLALQSPVMGMAYMFVFGLGTFPVMILLMFSKDIFSMNFRVKMNKAMPYFVMFMGVLFVMRGMGWGIPYLSPKLGLPTAHAAELLDAGITNCQ</sequence>
<feature type="transmembrane region" description="Helical" evidence="1">
    <location>
        <begin position="194"/>
        <end position="214"/>
    </location>
</feature>
<organism evidence="3 4">
    <name type="scientific">Cyclobacterium amurskyense</name>
    <dbReference type="NCBI Taxonomy" id="320787"/>
    <lineage>
        <taxon>Bacteria</taxon>
        <taxon>Pseudomonadati</taxon>
        <taxon>Bacteroidota</taxon>
        <taxon>Cytophagia</taxon>
        <taxon>Cytophagales</taxon>
        <taxon>Cyclobacteriaceae</taxon>
        <taxon>Cyclobacterium</taxon>
    </lineage>
</organism>
<feature type="transmembrane region" description="Helical" evidence="1">
    <location>
        <begin position="154"/>
        <end position="174"/>
    </location>
</feature>
<evidence type="ECO:0000259" key="2">
    <source>
        <dbReference type="Pfam" id="PF13386"/>
    </source>
</evidence>
<feature type="transmembrane region" description="Helical" evidence="1">
    <location>
        <begin position="122"/>
        <end position="148"/>
    </location>
</feature>
<dbReference type="STRING" id="320787.CA2015_4747"/>
<evidence type="ECO:0000256" key="1">
    <source>
        <dbReference type="SAM" id="Phobius"/>
    </source>
</evidence>
<gene>
    <name evidence="3" type="ORF">CA2015_4747</name>
</gene>
<evidence type="ECO:0000313" key="3">
    <source>
        <dbReference type="EMBL" id="AKP54072.1"/>
    </source>
</evidence>
<protein>
    <submittedName>
        <fullName evidence="3">Putative membrane copper tolerance protein</fullName>
    </submittedName>
</protein>
<feature type="domain" description="Urease accessory protein UreH-like transmembrane" evidence="2">
    <location>
        <begin position="4"/>
        <end position="201"/>
    </location>
</feature>
<accession>A0A0H4Q0C4</accession>
<proteinExistence type="predicted"/>